<reference evidence="3 4" key="1">
    <citation type="submission" date="2015-06" db="EMBL/GenBank/DDBJ databases">
        <authorList>
            <person name="Wibberg Daniel"/>
        </authorList>
    </citation>
    <scope>NUCLEOTIDE SEQUENCE [LARGE SCALE GENOMIC DNA]</scope>
    <source>
        <strain evidence="3 4">T3/55T</strain>
    </source>
</reference>
<dbReference type="Gene3D" id="3.40.50.1860">
    <property type="match status" value="2"/>
</dbReference>
<gene>
    <name evidence="3" type="ORF">HHT355_0634</name>
</gene>
<dbReference type="OrthoDB" id="9803739at2"/>
<dbReference type="RefSeq" id="WP_103201988.1">
    <property type="nucleotide sequence ID" value="NZ_CVTD020000008.1"/>
</dbReference>
<evidence type="ECO:0000313" key="3">
    <source>
        <dbReference type="EMBL" id="CRZ33838.1"/>
    </source>
</evidence>
<accession>A0A0H5SU43</accession>
<dbReference type="SUPFAM" id="SSF53681">
    <property type="entry name" value="Aspartate/glutamate racemase"/>
    <property type="match status" value="2"/>
</dbReference>
<proteinExistence type="inferred from homology"/>
<dbReference type="Pfam" id="PF01177">
    <property type="entry name" value="Asp_Glu_race"/>
    <property type="match status" value="1"/>
</dbReference>
<dbReference type="PANTHER" id="PTHR21198:SF7">
    <property type="entry name" value="ASPARTATE-GLUTAMATE RACEMASE FAMILY"/>
    <property type="match status" value="1"/>
</dbReference>
<evidence type="ECO:0000256" key="1">
    <source>
        <dbReference type="ARBA" id="ARBA00007847"/>
    </source>
</evidence>
<keyword evidence="2" id="KW-0413">Isomerase</keyword>
<name>A0A0H5SU43_HERHM</name>
<evidence type="ECO:0000313" key="4">
    <source>
        <dbReference type="Proteomes" id="UP000236497"/>
    </source>
</evidence>
<evidence type="ECO:0008006" key="5">
    <source>
        <dbReference type="Google" id="ProtNLM"/>
    </source>
</evidence>
<dbReference type="InterPro" id="IPR033134">
    <property type="entry name" value="Asp/Glu_racemase_AS_2"/>
</dbReference>
<dbReference type="InterPro" id="IPR001920">
    <property type="entry name" value="Asp/Glu_race"/>
</dbReference>
<protein>
    <recommendedName>
        <fullName evidence="5">Aspartate racemase</fullName>
    </recommendedName>
</protein>
<comment type="similarity">
    <text evidence="1">Belongs to the aspartate/glutamate racemases family.</text>
</comment>
<dbReference type="InterPro" id="IPR004380">
    <property type="entry name" value="Asp_race"/>
</dbReference>
<dbReference type="Proteomes" id="UP000236497">
    <property type="component" value="Unassembled WGS sequence"/>
</dbReference>
<sequence length="239" mass="26526">MPKRLGVIGGLGPLATAYFYELICRMTDAGKDQEHLDMVIIGKSSIPDRTEYILGKSSDSPMPQIKESAKTLEIMGVDYIAIPCITAHYFYREISESIKVPIVHIIKETVRYLKERGIKNAGIMATEGTIKSNLFQKELHENGINPVIPSKNGQEYISDIIYKNVKAGMPVDMVQFKKASDELLNKGADVIILGCTELSLVKRTADIGPGFIDALEVLAMCCINKCERPVRKEFSNLIT</sequence>
<dbReference type="EMBL" id="CVTD020000008">
    <property type="protein sequence ID" value="CRZ33838.1"/>
    <property type="molecule type" value="Genomic_DNA"/>
</dbReference>
<evidence type="ECO:0000256" key="2">
    <source>
        <dbReference type="ARBA" id="ARBA00023235"/>
    </source>
</evidence>
<dbReference type="InterPro" id="IPR015942">
    <property type="entry name" value="Asp/Glu/hydantoin_racemase"/>
</dbReference>
<dbReference type="GO" id="GO:0047661">
    <property type="term" value="F:amino-acid racemase activity"/>
    <property type="evidence" value="ECO:0007669"/>
    <property type="project" value="InterPro"/>
</dbReference>
<dbReference type="AlphaFoldDB" id="A0A0H5SU43"/>
<keyword evidence="4" id="KW-1185">Reference proteome</keyword>
<dbReference type="PANTHER" id="PTHR21198">
    <property type="entry name" value="GLUTAMATE RACEMASE"/>
    <property type="match status" value="1"/>
</dbReference>
<organism evidence="3 4">
    <name type="scientific">Herbinix hemicellulosilytica</name>
    <dbReference type="NCBI Taxonomy" id="1564487"/>
    <lineage>
        <taxon>Bacteria</taxon>
        <taxon>Bacillati</taxon>
        <taxon>Bacillota</taxon>
        <taxon>Clostridia</taxon>
        <taxon>Lachnospirales</taxon>
        <taxon>Lachnospiraceae</taxon>
        <taxon>Herbinix</taxon>
    </lineage>
</organism>
<dbReference type="PROSITE" id="PS00924">
    <property type="entry name" value="ASP_GLU_RACEMASE_2"/>
    <property type="match status" value="1"/>
</dbReference>
<dbReference type="NCBIfam" id="TIGR00035">
    <property type="entry name" value="asp_race"/>
    <property type="match status" value="1"/>
</dbReference>